<evidence type="ECO:0000313" key="3">
    <source>
        <dbReference type="Proteomes" id="UP000243799"/>
    </source>
</evidence>
<proteinExistence type="predicted"/>
<evidence type="ECO:0000256" key="1">
    <source>
        <dbReference type="SAM" id="MobiDB-lite"/>
    </source>
</evidence>
<accession>A0A1I0W7C5</accession>
<dbReference type="Proteomes" id="UP000243799">
    <property type="component" value="Unassembled WGS sequence"/>
</dbReference>
<protein>
    <submittedName>
        <fullName evidence="2">Uncharacterized protein</fullName>
    </submittedName>
</protein>
<dbReference type="AlphaFoldDB" id="A0A1I0W7C5"/>
<evidence type="ECO:0000313" key="2">
    <source>
        <dbReference type="EMBL" id="SFA84471.1"/>
    </source>
</evidence>
<name>A0A1I0W7C5_9PSEU</name>
<keyword evidence="3" id="KW-1185">Reference proteome</keyword>
<gene>
    <name evidence="2" type="ORF">SAMN05216266_101800</name>
</gene>
<dbReference type="EMBL" id="FOKG01000001">
    <property type="protein sequence ID" value="SFA84471.1"/>
    <property type="molecule type" value="Genomic_DNA"/>
</dbReference>
<organism evidence="2 3">
    <name type="scientific">Amycolatopsis marina</name>
    <dbReference type="NCBI Taxonomy" id="490629"/>
    <lineage>
        <taxon>Bacteria</taxon>
        <taxon>Bacillati</taxon>
        <taxon>Actinomycetota</taxon>
        <taxon>Actinomycetes</taxon>
        <taxon>Pseudonocardiales</taxon>
        <taxon>Pseudonocardiaceae</taxon>
        <taxon>Amycolatopsis</taxon>
    </lineage>
</organism>
<sequence>MTRKDEPNKSGRASDSRLTSPTGEHLADGGWAWTGTASS</sequence>
<feature type="compositionally biased region" description="Basic and acidic residues" evidence="1">
    <location>
        <begin position="1"/>
        <end position="15"/>
    </location>
</feature>
<reference evidence="3" key="1">
    <citation type="submission" date="2016-10" db="EMBL/GenBank/DDBJ databases">
        <authorList>
            <person name="Varghese N."/>
            <person name="Submissions S."/>
        </authorList>
    </citation>
    <scope>NUCLEOTIDE SEQUENCE [LARGE SCALE GENOMIC DNA]</scope>
    <source>
        <strain evidence="3">CGMCC 4.3568</strain>
    </source>
</reference>
<feature type="region of interest" description="Disordered" evidence="1">
    <location>
        <begin position="1"/>
        <end position="39"/>
    </location>
</feature>